<protein>
    <submittedName>
        <fullName evidence="1">Uncharacterized protein</fullName>
    </submittedName>
</protein>
<dbReference type="HOGENOM" id="CLU_2685357_0_0_0"/>
<dbReference type="InParanoid" id="Q7UXK2"/>
<dbReference type="Proteomes" id="UP000001025">
    <property type="component" value="Chromosome"/>
</dbReference>
<dbReference type="EnsemblBacteria" id="CAD72004">
    <property type="protein sequence ID" value="CAD72004"/>
    <property type="gene ID" value="RB1275"/>
</dbReference>
<gene>
    <name evidence="1" type="ordered locus">RB1275</name>
</gene>
<keyword evidence="2" id="KW-1185">Reference proteome</keyword>
<evidence type="ECO:0000313" key="2">
    <source>
        <dbReference type="Proteomes" id="UP000001025"/>
    </source>
</evidence>
<dbReference type="KEGG" id="rba:RB1275"/>
<name>Q7UXK2_RHOBA</name>
<evidence type="ECO:0000313" key="1">
    <source>
        <dbReference type="EMBL" id="CAD72004.1"/>
    </source>
</evidence>
<proteinExistence type="predicted"/>
<sequence>MRGPWGRCKQISVKLLGRNQGVHQRSVSTRSTISRSTKHEVDACSRCLMAFDQAIDGDPAIQSPTEGLRRLRRW</sequence>
<accession>Q7UXK2</accession>
<dbReference type="AlphaFoldDB" id="Q7UXK2"/>
<reference evidence="1 2" key="1">
    <citation type="journal article" date="2003" name="Proc. Natl. Acad. Sci. U.S.A.">
        <title>Complete genome sequence of the marine planctomycete Pirellula sp. strain 1.</title>
        <authorList>
            <person name="Gloeckner F.O."/>
            <person name="Kube M."/>
            <person name="Bauer M."/>
            <person name="Teeling H."/>
            <person name="Lombardot T."/>
            <person name="Ludwig W."/>
            <person name="Gade D."/>
            <person name="Beck A."/>
            <person name="Borzym K."/>
            <person name="Heitmann K."/>
            <person name="Rabus R."/>
            <person name="Schlesner H."/>
            <person name="Amann R."/>
            <person name="Reinhardt R."/>
        </authorList>
    </citation>
    <scope>NUCLEOTIDE SEQUENCE [LARGE SCALE GENOMIC DNA]</scope>
    <source>
        <strain evidence="2">DSM 10527 / NCIMB 13988 / SH1</strain>
    </source>
</reference>
<dbReference type="STRING" id="243090.RB1275"/>
<organism evidence="1 2">
    <name type="scientific">Rhodopirellula baltica (strain DSM 10527 / NCIMB 13988 / SH1)</name>
    <dbReference type="NCBI Taxonomy" id="243090"/>
    <lineage>
        <taxon>Bacteria</taxon>
        <taxon>Pseudomonadati</taxon>
        <taxon>Planctomycetota</taxon>
        <taxon>Planctomycetia</taxon>
        <taxon>Pirellulales</taxon>
        <taxon>Pirellulaceae</taxon>
        <taxon>Rhodopirellula</taxon>
    </lineage>
</organism>
<dbReference type="EMBL" id="BX294135">
    <property type="protein sequence ID" value="CAD72004.1"/>
    <property type="molecule type" value="Genomic_DNA"/>
</dbReference>